<dbReference type="AlphaFoldDB" id="A0A0V1AIQ0"/>
<evidence type="ECO:0000313" key="1">
    <source>
        <dbReference type="EMBL" id="KRY03745.1"/>
    </source>
</evidence>
<keyword evidence="3" id="KW-1185">Reference proteome</keyword>
<evidence type="ECO:0000313" key="2">
    <source>
        <dbReference type="EMBL" id="KRY24679.1"/>
    </source>
</evidence>
<gene>
    <name evidence="2" type="ORF">T03_13064</name>
    <name evidence="1" type="ORF">T03_4466</name>
</gene>
<reference evidence="2 3" key="1">
    <citation type="submission" date="2015-01" db="EMBL/GenBank/DDBJ databases">
        <title>Evolution of Trichinella species and genotypes.</title>
        <authorList>
            <person name="Korhonen P.K."/>
            <person name="Edoardo P."/>
            <person name="Giuseppe L.R."/>
            <person name="Gasser R.B."/>
        </authorList>
    </citation>
    <scope>NUCLEOTIDE SEQUENCE [LARGE SCALE GENOMIC DNA]</scope>
    <source>
        <strain evidence="2">ISS120</strain>
    </source>
</reference>
<name>A0A0V1AIQ0_TRIBR</name>
<evidence type="ECO:0000313" key="3">
    <source>
        <dbReference type="Proteomes" id="UP000054653"/>
    </source>
</evidence>
<sequence>MLYQKFHPSSLKSTTTIMLLILENTMHIAC</sequence>
<protein>
    <submittedName>
        <fullName evidence="2">Uncharacterized protein</fullName>
    </submittedName>
</protein>
<dbReference type="Proteomes" id="UP000054653">
    <property type="component" value="Unassembled WGS sequence"/>
</dbReference>
<organism evidence="2 3">
    <name type="scientific">Trichinella britovi</name>
    <name type="common">Parasitic roundworm</name>
    <dbReference type="NCBI Taxonomy" id="45882"/>
    <lineage>
        <taxon>Eukaryota</taxon>
        <taxon>Metazoa</taxon>
        <taxon>Ecdysozoa</taxon>
        <taxon>Nematoda</taxon>
        <taxon>Enoplea</taxon>
        <taxon>Dorylaimia</taxon>
        <taxon>Trichinellida</taxon>
        <taxon>Trichinellidae</taxon>
        <taxon>Trichinella</taxon>
    </lineage>
</organism>
<comment type="caution">
    <text evidence="2">The sequence shown here is derived from an EMBL/GenBank/DDBJ whole genome shotgun (WGS) entry which is preliminary data.</text>
</comment>
<accession>A0A0V1AIQ0</accession>
<proteinExistence type="predicted"/>
<dbReference type="EMBL" id="JYDI01006234">
    <property type="protein sequence ID" value="KRY03745.1"/>
    <property type="molecule type" value="Genomic_DNA"/>
</dbReference>
<dbReference type="EMBL" id="JYDI01002889">
    <property type="protein sequence ID" value="KRY24679.1"/>
    <property type="molecule type" value="Genomic_DNA"/>
</dbReference>